<name>A0AAV9V0Y0_9PEZI</name>
<organism evidence="2 3">
    <name type="scientific">Orbilia blumenaviensis</name>
    <dbReference type="NCBI Taxonomy" id="1796055"/>
    <lineage>
        <taxon>Eukaryota</taxon>
        <taxon>Fungi</taxon>
        <taxon>Dikarya</taxon>
        <taxon>Ascomycota</taxon>
        <taxon>Pezizomycotina</taxon>
        <taxon>Orbiliomycetes</taxon>
        <taxon>Orbiliales</taxon>
        <taxon>Orbiliaceae</taxon>
        <taxon>Orbilia</taxon>
    </lineage>
</organism>
<keyword evidence="3" id="KW-1185">Reference proteome</keyword>
<accession>A0AAV9V0Y0</accession>
<proteinExistence type="predicted"/>
<dbReference type="EMBL" id="JAVHNS010000006">
    <property type="protein sequence ID" value="KAK6352404.1"/>
    <property type="molecule type" value="Genomic_DNA"/>
</dbReference>
<dbReference type="Proteomes" id="UP001373714">
    <property type="component" value="Unassembled WGS sequence"/>
</dbReference>
<feature type="region of interest" description="Disordered" evidence="1">
    <location>
        <begin position="1"/>
        <end position="51"/>
    </location>
</feature>
<evidence type="ECO:0000256" key="1">
    <source>
        <dbReference type="SAM" id="MobiDB-lite"/>
    </source>
</evidence>
<gene>
    <name evidence="2" type="ORF">TWF730_009231</name>
</gene>
<evidence type="ECO:0000313" key="2">
    <source>
        <dbReference type="EMBL" id="KAK6352404.1"/>
    </source>
</evidence>
<reference evidence="2 3" key="1">
    <citation type="submission" date="2019-10" db="EMBL/GenBank/DDBJ databases">
        <authorList>
            <person name="Palmer J.M."/>
        </authorList>
    </citation>
    <scope>NUCLEOTIDE SEQUENCE [LARGE SCALE GENOMIC DNA]</scope>
    <source>
        <strain evidence="2 3">TWF730</strain>
    </source>
</reference>
<evidence type="ECO:0000313" key="3">
    <source>
        <dbReference type="Proteomes" id="UP001373714"/>
    </source>
</evidence>
<comment type="caution">
    <text evidence="2">The sequence shown here is derived from an EMBL/GenBank/DDBJ whole genome shotgun (WGS) entry which is preliminary data.</text>
</comment>
<protein>
    <submittedName>
        <fullName evidence="2">Uncharacterized protein</fullName>
    </submittedName>
</protein>
<sequence>MNAKEEGRKRGKGHKDRQAPDSPNKPCSHPVDLRRNGHRNKKLGISVPETTLPPNVKKVKVTNFEVPPNGIATVASHEWVGPRISEDEPHDDPVANIEEVLRVTREEIAALERVVSFREQHGEETGNLPVLTKKLSDKLAELDLYNKDEAARMRRAWGLAREYDEQAEEDGISKSEAARRRRRRVPGLFRFERSVAWRNTAAAVWRREQRATRRCLEAAPILAACQRLKFLTLEERDRIGVWVVSLPDEFPETGRPAPVPVEG</sequence>
<dbReference type="AlphaFoldDB" id="A0AAV9V0Y0"/>